<dbReference type="AlphaFoldDB" id="X1F8B3"/>
<dbReference type="PANTHER" id="PTHR30352:SF4">
    <property type="entry name" value="PYRUVATE FORMATE-LYASE 2-ACTIVATING ENZYME"/>
    <property type="match status" value="1"/>
</dbReference>
<evidence type="ECO:0000256" key="1">
    <source>
        <dbReference type="ARBA" id="ARBA00001966"/>
    </source>
</evidence>
<keyword evidence="6" id="KW-0411">Iron-sulfur</keyword>
<evidence type="ECO:0000256" key="5">
    <source>
        <dbReference type="ARBA" id="ARBA00023004"/>
    </source>
</evidence>
<protein>
    <recommendedName>
        <fullName evidence="8">Radical SAM core domain-containing protein</fullName>
    </recommendedName>
</protein>
<accession>X1F8B3</accession>
<gene>
    <name evidence="7" type="ORF">S01H4_58788</name>
</gene>
<evidence type="ECO:0000313" key="7">
    <source>
        <dbReference type="EMBL" id="GAH16983.1"/>
    </source>
</evidence>
<keyword evidence="3" id="KW-0949">S-adenosyl-L-methionine</keyword>
<reference evidence="7" key="1">
    <citation type="journal article" date="2014" name="Front. Microbiol.">
        <title>High frequency of phylogenetically diverse reductive dehalogenase-homologous genes in deep subseafloor sedimentary metagenomes.</title>
        <authorList>
            <person name="Kawai M."/>
            <person name="Futagami T."/>
            <person name="Toyoda A."/>
            <person name="Takaki Y."/>
            <person name="Nishi S."/>
            <person name="Hori S."/>
            <person name="Arai W."/>
            <person name="Tsubouchi T."/>
            <person name="Morono Y."/>
            <person name="Uchiyama I."/>
            <person name="Ito T."/>
            <person name="Fujiyama A."/>
            <person name="Inagaki F."/>
            <person name="Takami H."/>
        </authorList>
    </citation>
    <scope>NUCLEOTIDE SEQUENCE</scope>
    <source>
        <strain evidence="7">Expedition CK06-06</strain>
    </source>
</reference>
<dbReference type="PANTHER" id="PTHR30352">
    <property type="entry name" value="PYRUVATE FORMATE-LYASE-ACTIVATING ENZYME"/>
    <property type="match status" value="1"/>
</dbReference>
<name>X1F8B3_9ZZZZ</name>
<evidence type="ECO:0000256" key="4">
    <source>
        <dbReference type="ARBA" id="ARBA00022723"/>
    </source>
</evidence>
<dbReference type="GO" id="GO:0051539">
    <property type="term" value="F:4 iron, 4 sulfur cluster binding"/>
    <property type="evidence" value="ECO:0007669"/>
    <property type="project" value="UniProtKB-KW"/>
</dbReference>
<keyword evidence="4" id="KW-0479">Metal-binding</keyword>
<evidence type="ECO:0000256" key="6">
    <source>
        <dbReference type="ARBA" id="ARBA00023014"/>
    </source>
</evidence>
<dbReference type="InterPro" id="IPR058240">
    <property type="entry name" value="rSAM_sf"/>
</dbReference>
<keyword evidence="2" id="KW-0004">4Fe-4S</keyword>
<sequence length="131" mass="14588">MSKLASVTDLLLYDIKLIDSDSHRHYTGVPNDLILKNLRNIAALGQEIQIRIPCISGINDGEEQIRAIASFASGLGIKKFALLPYNIAAGAKYRWIGHPYALSHKETQTEEYMTTLAEIFKDEKLQVQVSG</sequence>
<organism evidence="7">
    <name type="scientific">marine sediment metagenome</name>
    <dbReference type="NCBI Taxonomy" id="412755"/>
    <lineage>
        <taxon>unclassified sequences</taxon>
        <taxon>metagenomes</taxon>
        <taxon>ecological metagenomes</taxon>
    </lineage>
</organism>
<evidence type="ECO:0000256" key="2">
    <source>
        <dbReference type="ARBA" id="ARBA00022485"/>
    </source>
</evidence>
<evidence type="ECO:0000256" key="3">
    <source>
        <dbReference type="ARBA" id="ARBA00022691"/>
    </source>
</evidence>
<dbReference type="SUPFAM" id="SSF102114">
    <property type="entry name" value="Radical SAM enzymes"/>
    <property type="match status" value="1"/>
</dbReference>
<evidence type="ECO:0008006" key="8">
    <source>
        <dbReference type="Google" id="ProtNLM"/>
    </source>
</evidence>
<comment type="caution">
    <text evidence="7">The sequence shown here is derived from an EMBL/GenBank/DDBJ whole genome shotgun (WGS) entry which is preliminary data.</text>
</comment>
<dbReference type="GO" id="GO:0046872">
    <property type="term" value="F:metal ion binding"/>
    <property type="evidence" value="ECO:0007669"/>
    <property type="project" value="UniProtKB-KW"/>
</dbReference>
<proteinExistence type="predicted"/>
<comment type="cofactor">
    <cofactor evidence="1">
        <name>[4Fe-4S] cluster</name>
        <dbReference type="ChEBI" id="CHEBI:49883"/>
    </cofactor>
</comment>
<dbReference type="EMBL" id="BART01034388">
    <property type="protein sequence ID" value="GAH16983.1"/>
    <property type="molecule type" value="Genomic_DNA"/>
</dbReference>
<keyword evidence="5" id="KW-0408">Iron</keyword>
<dbReference type="InterPro" id="IPR034457">
    <property type="entry name" value="Organic_radical-activating"/>
</dbReference>
<dbReference type="Gene3D" id="3.80.30.10">
    <property type="entry name" value="pyruvate-formate lyase- activating enzyme"/>
    <property type="match status" value="1"/>
</dbReference>